<protein>
    <submittedName>
        <fullName evidence="2">Uncharacterized protein</fullName>
    </submittedName>
</protein>
<gene>
    <name evidence="2" type="ORF">ALIPUT_02102</name>
</gene>
<evidence type="ECO:0000256" key="1">
    <source>
        <dbReference type="SAM" id="MobiDB-lite"/>
    </source>
</evidence>
<organism evidence="2 3">
    <name type="scientific">Alistipes putredinis DSM 17216</name>
    <dbReference type="NCBI Taxonomy" id="445970"/>
    <lineage>
        <taxon>Bacteria</taxon>
        <taxon>Pseudomonadati</taxon>
        <taxon>Bacteroidota</taxon>
        <taxon>Bacteroidia</taxon>
        <taxon>Bacteroidales</taxon>
        <taxon>Rikenellaceae</taxon>
        <taxon>Alistipes</taxon>
    </lineage>
</organism>
<feature type="compositionally biased region" description="Polar residues" evidence="1">
    <location>
        <begin position="73"/>
        <end position="82"/>
    </location>
</feature>
<dbReference type="HOGENOM" id="CLU_1860992_0_0_10"/>
<sequence length="137" mass="15488">MLDFVTFEGCFTIKLSAKIVVFYKNDTCRRIFYPIAAGPRTLPDGNPCKSRAPQGGIRQNPARIPQAYDRSPKSSANENGINGQPAMFHRKHSAGTKQKDKFRHRKAIHRIVSRPHNLKFPGGHDAFTNYFAKFVTL</sequence>
<name>B0MYJ4_9BACT</name>
<feature type="region of interest" description="Disordered" evidence="1">
    <location>
        <begin position="42"/>
        <end position="102"/>
    </location>
</feature>
<dbReference type="EMBL" id="ABFK02000020">
    <property type="protein sequence ID" value="EDS02572.1"/>
    <property type="molecule type" value="Genomic_DNA"/>
</dbReference>
<reference evidence="2" key="2">
    <citation type="submission" date="2013-09" db="EMBL/GenBank/DDBJ databases">
        <title>Draft genome sequence of Alistipes putredinis (DSM 17216).</title>
        <authorList>
            <person name="Sudarsanam P."/>
            <person name="Ley R."/>
            <person name="Guruge J."/>
            <person name="Turnbaugh P.J."/>
            <person name="Mahowald M."/>
            <person name="Liep D."/>
            <person name="Gordon J."/>
        </authorList>
    </citation>
    <scope>NUCLEOTIDE SEQUENCE</scope>
    <source>
        <strain evidence="2">DSM 17216</strain>
    </source>
</reference>
<dbReference type="Proteomes" id="UP000005819">
    <property type="component" value="Unassembled WGS sequence"/>
</dbReference>
<keyword evidence="3" id="KW-1185">Reference proteome</keyword>
<reference evidence="2" key="1">
    <citation type="submission" date="2007-10" db="EMBL/GenBank/DDBJ databases">
        <authorList>
            <person name="Fulton L."/>
            <person name="Clifton S."/>
            <person name="Fulton B."/>
            <person name="Xu J."/>
            <person name="Minx P."/>
            <person name="Pepin K.H."/>
            <person name="Johnson M."/>
            <person name="Thiruvilangam P."/>
            <person name="Bhonagiri V."/>
            <person name="Nash W.E."/>
            <person name="Mardis E.R."/>
            <person name="Wilson R.K."/>
        </authorList>
    </citation>
    <scope>NUCLEOTIDE SEQUENCE [LARGE SCALE GENOMIC DNA]</scope>
    <source>
        <strain evidence="2">DSM 17216</strain>
    </source>
</reference>
<evidence type="ECO:0000313" key="3">
    <source>
        <dbReference type="Proteomes" id="UP000005819"/>
    </source>
</evidence>
<accession>B0MYJ4</accession>
<comment type="caution">
    <text evidence="2">The sequence shown here is derived from an EMBL/GenBank/DDBJ whole genome shotgun (WGS) entry which is preliminary data.</text>
</comment>
<proteinExistence type="predicted"/>
<evidence type="ECO:0000313" key="2">
    <source>
        <dbReference type="EMBL" id="EDS02572.1"/>
    </source>
</evidence>
<feature type="compositionally biased region" description="Basic residues" evidence="1">
    <location>
        <begin position="88"/>
        <end position="102"/>
    </location>
</feature>
<dbReference type="AlphaFoldDB" id="B0MYJ4"/>